<dbReference type="KEGG" id="maer:DAI18_11745"/>
<gene>
    <name evidence="2" type="ORF">DAI18_11745</name>
</gene>
<feature type="signal peptide" evidence="1">
    <location>
        <begin position="1"/>
        <end position="21"/>
    </location>
</feature>
<dbReference type="AlphaFoldDB" id="A0A2S0PBB7"/>
<evidence type="ECO:0000313" key="2">
    <source>
        <dbReference type="EMBL" id="AVY94635.1"/>
    </source>
</evidence>
<name>A0A2S0PBB7_9NEIS</name>
<feature type="chain" id="PRO_5015620691" evidence="1">
    <location>
        <begin position="22"/>
        <end position="122"/>
    </location>
</feature>
<dbReference type="OrthoDB" id="8617743at2"/>
<dbReference type="EMBL" id="CP028519">
    <property type="protein sequence ID" value="AVY94635.1"/>
    <property type="molecule type" value="Genomic_DNA"/>
</dbReference>
<proteinExistence type="predicted"/>
<sequence length="122" mass="12195">MNRIFKTLPVALALLGAAARAEPPAPPPADAQQVVLHGATMLADLGGQAGQAANRADMISFVGQRADLEASVGNGTFNGVSTGVNLMAGGALSGLNGIGTVVQNSGNQVVIQNSTILNVSLF</sequence>
<evidence type="ECO:0000313" key="3">
    <source>
        <dbReference type="Proteomes" id="UP000244173"/>
    </source>
</evidence>
<keyword evidence="3" id="KW-1185">Reference proteome</keyword>
<organism evidence="2 3">
    <name type="scientific">Microvirgula aerodenitrificans</name>
    <dbReference type="NCBI Taxonomy" id="57480"/>
    <lineage>
        <taxon>Bacteria</taxon>
        <taxon>Pseudomonadati</taxon>
        <taxon>Pseudomonadota</taxon>
        <taxon>Betaproteobacteria</taxon>
        <taxon>Neisseriales</taxon>
        <taxon>Aquaspirillaceae</taxon>
        <taxon>Microvirgula</taxon>
    </lineage>
</organism>
<dbReference type="STRING" id="1122240.GCA_000620105_03155"/>
<accession>A0A2S0PBB7</accession>
<evidence type="ECO:0000256" key="1">
    <source>
        <dbReference type="SAM" id="SignalP"/>
    </source>
</evidence>
<keyword evidence="1" id="KW-0732">Signal</keyword>
<dbReference type="RefSeq" id="WP_036386559.1">
    <property type="nucleotide sequence ID" value="NZ_CP028519.1"/>
</dbReference>
<reference evidence="2 3" key="1">
    <citation type="submission" date="2018-04" db="EMBL/GenBank/DDBJ databases">
        <title>Denitrifier Microvirgula.</title>
        <authorList>
            <person name="Anderson E."/>
            <person name="Jang J."/>
            <person name="Ishii S."/>
        </authorList>
    </citation>
    <scope>NUCLEOTIDE SEQUENCE [LARGE SCALE GENOMIC DNA]</scope>
    <source>
        <strain evidence="2 3">BE2.4</strain>
    </source>
</reference>
<dbReference type="Proteomes" id="UP000244173">
    <property type="component" value="Chromosome"/>
</dbReference>
<protein>
    <submittedName>
        <fullName evidence="2">Uncharacterized protein</fullName>
    </submittedName>
</protein>